<dbReference type="OrthoDB" id="9802027at2"/>
<feature type="binding site" evidence="6 7">
    <location>
        <position position="65"/>
    </location>
    <ligand>
        <name>[4Fe-4S] cluster</name>
        <dbReference type="ChEBI" id="CHEBI:49883"/>
        <note>4Fe-4S-S-AdoMet</note>
    </ligand>
</feature>
<keyword evidence="6" id="KW-0560">Oxidoreductase</keyword>
<gene>
    <name evidence="6 10" type="primary">mqnC</name>
    <name evidence="10" type="ORF">FE784_27050</name>
</gene>
<dbReference type="GO" id="GO:0051539">
    <property type="term" value="F:4 iron, 4 sulfur cluster binding"/>
    <property type="evidence" value="ECO:0007669"/>
    <property type="project" value="UniProtKB-KW"/>
</dbReference>
<keyword evidence="1 6" id="KW-0004">4Fe-4S</keyword>
<dbReference type="SUPFAM" id="SSF102114">
    <property type="entry name" value="Radical SAM enzymes"/>
    <property type="match status" value="1"/>
</dbReference>
<dbReference type="Gene3D" id="3.20.20.70">
    <property type="entry name" value="Aldolase class I"/>
    <property type="match status" value="1"/>
</dbReference>
<dbReference type="InterPro" id="IPR007197">
    <property type="entry name" value="rSAM"/>
</dbReference>
<dbReference type="NCBIfam" id="TIGR03699">
    <property type="entry name" value="menaquin_MqnC"/>
    <property type="match status" value="1"/>
</dbReference>
<dbReference type="GO" id="GO:0044689">
    <property type="term" value="F:7,8-didemethyl-8-hydroxy-5-deazariboflavin synthase activity"/>
    <property type="evidence" value="ECO:0007669"/>
    <property type="project" value="TreeGrafter"/>
</dbReference>
<feature type="binding site" evidence="8">
    <location>
        <position position="141"/>
    </location>
    <ligand>
        <name>(3R)-3-methyl-D-ornithine</name>
        <dbReference type="ChEBI" id="CHEBI:64642"/>
    </ligand>
</feature>
<dbReference type="InterPro" id="IPR045567">
    <property type="entry name" value="CofH/MnqC-like_C"/>
</dbReference>
<keyword evidence="5 6" id="KW-0411">Iron-sulfur</keyword>
<keyword evidence="3 6" id="KW-0479">Metal-binding</keyword>
<comment type="similarity">
    <text evidence="6">Belongs to the radical SAM superfamily. MqnC family.</text>
</comment>
<keyword evidence="11" id="KW-1185">Reference proteome</keyword>
<dbReference type="CDD" id="cd01335">
    <property type="entry name" value="Radical_SAM"/>
    <property type="match status" value="1"/>
</dbReference>
<comment type="pathway">
    <text evidence="6">Quinol/quinone metabolism; menaquinone biosynthesis.</text>
</comment>
<comment type="catalytic activity">
    <reaction evidence="6">
        <text>dehypoxanthine futalosine + S-adenosyl-L-methionine = cyclic dehypoxanthinylfutalosinate + 5'-deoxyadenosine + L-methionine + H(+)</text>
        <dbReference type="Rhea" id="RHEA:33083"/>
        <dbReference type="ChEBI" id="CHEBI:15378"/>
        <dbReference type="ChEBI" id="CHEBI:17319"/>
        <dbReference type="ChEBI" id="CHEBI:57844"/>
        <dbReference type="ChEBI" id="CHEBI:58864"/>
        <dbReference type="ChEBI" id="CHEBI:59789"/>
        <dbReference type="ChEBI" id="CHEBI:64270"/>
        <dbReference type="EC" id="1.21.98.1"/>
    </reaction>
</comment>
<dbReference type="SFLD" id="SFLDF00343">
    <property type="entry name" value="aminofutalosine_synthase_(mqnE"/>
    <property type="match status" value="1"/>
</dbReference>
<evidence type="ECO:0000313" key="11">
    <source>
        <dbReference type="Proteomes" id="UP000307943"/>
    </source>
</evidence>
<accession>A0A5C4T2F0</accession>
<dbReference type="InterPro" id="IPR013785">
    <property type="entry name" value="Aldolase_TIM"/>
</dbReference>
<dbReference type="SFLD" id="SFLDG01064">
    <property type="entry name" value="F420__menaquinone_cofactor_bio"/>
    <property type="match status" value="2"/>
</dbReference>
<dbReference type="GO" id="GO:0046992">
    <property type="term" value="F:oxidoreductase activity, acting on X-H and Y-H to form an X-Y bond"/>
    <property type="evidence" value="ECO:0007669"/>
    <property type="project" value="UniProtKB-UniRule"/>
</dbReference>
<keyword evidence="6" id="KW-0474">Menaquinone biosynthesis</keyword>
<dbReference type="EC" id="1.21.98.1" evidence="6"/>
<evidence type="ECO:0000256" key="7">
    <source>
        <dbReference type="PIRSR" id="PIRSR004762-1"/>
    </source>
</evidence>
<dbReference type="NCBIfam" id="TIGR00423">
    <property type="entry name" value="CofH family radical SAM protein"/>
    <property type="match status" value="1"/>
</dbReference>
<keyword evidence="4 6" id="KW-0408">Iron</keyword>
<evidence type="ECO:0000256" key="4">
    <source>
        <dbReference type="ARBA" id="ARBA00023004"/>
    </source>
</evidence>
<comment type="function">
    <text evidence="6">Radical SAM enzyme that catalyzes the cyclization of dehypoxanthine futalosine (DHFL) into cyclic dehypoxanthine futalosine (CDHFL), a step in the biosynthesis of menaquinone (MK, vitamin K2).</text>
</comment>
<evidence type="ECO:0000313" key="10">
    <source>
        <dbReference type="EMBL" id="TNJ63193.1"/>
    </source>
</evidence>
<dbReference type="SFLD" id="SFLDG01389">
    <property type="entry name" value="menaquinone_synthsis_involved"/>
    <property type="match status" value="2"/>
</dbReference>
<dbReference type="GO" id="GO:0005506">
    <property type="term" value="F:iron ion binding"/>
    <property type="evidence" value="ECO:0007669"/>
    <property type="project" value="UniProtKB-UniRule"/>
</dbReference>
<feature type="binding site" evidence="6 7">
    <location>
        <position position="72"/>
    </location>
    <ligand>
        <name>[4Fe-4S] cluster</name>
        <dbReference type="ChEBI" id="CHEBI:49883"/>
        <note>4Fe-4S-S-AdoMet</note>
    </ligand>
</feature>
<dbReference type="PIRSF" id="PIRSF004762">
    <property type="entry name" value="CHP00423"/>
    <property type="match status" value="1"/>
</dbReference>
<feature type="binding site" evidence="6 7">
    <location>
        <position position="69"/>
    </location>
    <ligand>
        <name>[4Fe-4S] cluster</name>
        <dbReference type="ChEBI" id="CHEBI:49883"/>
        <note>4Fe-4S-S-AdoMet</note>
    </ligand>
</feature>
<protein>
    <recommendedName>
        <fullName evidence="6">Cyclic dehypoxanthine futalosine synthase</fullName>
        <shortName evidence="6">Cyclic DHFL synthase</shortName>
        <ecNumber evidence="6">1.21.98.1</ecNumber>
    </recommendedName>
    <alternativeName>
        <fullName evidence="6">Dehypoxanthine futalosine cyclase</fullName>
        <shortName evidence="6">DHFL cyclase</shortName>
    </alternativeName>
    <alternativeName>
        <fullName evidence="6">Menaquinone biosynthetic enzyme MqnC</fullName>
    </alternativeName>
</protein>
<dbReference type="PANTHER" id="PTHR43076:SF1">
    <property type="entry name" value="LIPOYL SYNTHASE 2"/>
    <property type="match status" value="1"/>
</dbReference>
<evidence type="ECO:0000256" key="6">
    <source>
        <dbReference type="HAMAP-Rule" id="MF_00992"/>
    </source>
</evidence>
<organism evidence="10 11">
    <name type="scientific">Paenibacillus hemerocallicola</name>
    <dbReference type="NCBI Taxonomy" id="1172614"/>
    <lineage>
        <taxon>Bacteria</taxon>
        <taxon>Bacillati</taxon>
        <taxon>Bacillota</taxon>
        <taxon>Bacilli</taxon>
        <taxon>Bacillales</taxon>
        <taxon>Paenibacillaceae</taxon>
        <taxon>Paenibacillus</taxon>
    </lineage>
</organism>
<feature type="binding site" evidence="8">
    <location>
        <position position="318"/>
    </location>
    <ligand>
        <name>(3R)-3-methyl-D-ornithine</name>
        <dbReference type="ChEBI" id="CHEBI:64642"/>
    </ligand>
</feature>
<dbReference type="GO" id="GO:0016765">
    <property type="term" value="F:transferase activity, transferring alkyl or aryl (other than methyl) groups"/>
    <property type="evidence" value="ECO:0007669"/>
    <property type="project" value="InterPro"/>
</dbReference>
<feature type="binding site" evidence="8">
    <location>
        <position position="178"/>
    </location>
    <ligand>
        <name>S-adenosyl-L-methionine</name>
        <dbReference type="ChEBI" id="CHEBI:59789"/>
    </ligand>
</feature>
<evidence type="ECO:0000256" key="8">
    <source>
        <dbReference type="PIRSR" id="PIRSR004762-2"/>
    </source>
</evidence>
<dbReference type="HAMAP" id="MF_00992">
    <property type="entry name" value="MqnC"/>
    <property type="match status" value="1"/>
</dbReference>
<evidence type="ECO:0000256" key="2">
    <source>
        <dbReference type="ARBA" id="ARBA00022691"/>
    </source>
</evidence>
<dbReference type="InterPro" id="IPR034405">
    <property type="entry name" value="F420"/>
</dbReference>
<comment type="cofactor">
    <cofactor evidence="6 7">
        <name>[4Fe-4S] cluster</name>
        <dbReference type="ChEBI" id="CHEBI:49883"/>
    </cofactor>
    <text evidence="6 7">Binds 1 [4Fe-4S] cluster. The cluster is coordinated with 3 cysteines and an exchangeable S-adenosyl-L-methionine.</text>
</comment>
<proteinExistence type="inferred from homology"/>
<dbReference type="Proteomes" id="UP000307943">
    <property type="component" value="Unassembled WGS sequence"/>
</dbReference>
<dbReference type="UniPathway" id="UPA00079"/>
<dbReference type="SFLD" id="SFLDS00029">
    <property type="entry name" value="Radical_SAM"/>
    <property type="match status" value="2"/>
</dbReference>
<name>A0A5C4T2F0_9BACL</name>
<dbReference type="PANTHER" id="PTHR43076">
    <property type="entry name" value="FO SYNTHASE (COFH)"/>
    <property type="match status" value="1"/>
</dbReference>
<dbReference type="InterPro" id="IPR022431">
    <property type="entry name" value="Cyclic_DHFL_synthase_mqnC"/>
</dbReference>
<dbReference type="SFLD" id="SFLDF00342">
    <property type="entry name" value="cyclic_dehypoxanthine_futalosi"/>
    <property type="match status" value="1"/>
</dbReference>
<dbReference type="Pfam" id="PF19288">
    <property type="entry name" value="CofH_C"/>
    <property type="match status" value="1"/>
</dbReference>
<evidence type="ECO:0000259" key="9">
    <source>
        <dbReference type="PROSITE" id="PS51918"/>
    </source>
</evidence>
<evidence type="ECO:0000256" key="5">
    <source>
        <dbReference type="ARBA" id="ARBA00023014"/>
    </source>
</evidence>
<dbReference type="AlphaFoldDB" id="A0A5C4T2F0"/>
<dbReference type="EMBL" id="VDCQ01000047">
    <property type="protein sequence ID" value="TNJ63193.1"/>
    <property type="molecule type" value="Genomic_DNA"/>
</dbReference>
<feature type="binding site" evidence="8">
    <location>
        <position position="296"/>
    </location>
    <ligand>
        <name>(3R)-3-methyl-D-ornithine</name>
        <dbReference type="ChEBI" id="CHEBI:64642"/>
    </ligand>
</feature>
<dbReference type="PROSITE" id="PS51918">
    <property type="entry name" value="RADICAL_SAM"/>
    <property type="match status" value="1"/>
</dbReference>
<evidence type="ECO:0000256" key="1">
    <source>
        <dbReference type="ARBA" id="ARBA00022485"/>
    </source>
</evidence>
<comment type="caution">
    <text evidence="10">The sequence shown here is derived from an EMBL/GenBank/DDBJ whole genome shotgun (WGS) entry which is preliminary data.</text>
</comment>
<dbReference type="RefSeq" id="WP_139605379.1">
    <property type="nucleotide sequence ID" value="NZ_VDCQ01000047.1"/>
</dbReference>
<reference evidence="10 11" key="1">
    <citation type="submission" date="2019-05" db="EMBL/GenBank/DDBJ databases">
        <title>We sequenced the genome of Paenibacillus hemerocallicola KCTC 33185 for further insight into its adaptation and study the phylogeny of Paenibacillus.</title>
        <authorList>
            <person name="Narsing Rao M.P."/>
        </authorList>
    </citation>
    <scope>NUCLEOTIDE SEQUENCE [LARGE SCALE GENOMIC DNA]</scope>
    <source>
        <strain evidence="10 11">KCTC 33185</strain>
    </source>
</reference>
<keyword evidence="2 6" id="KW-0949">S-adenosyl-L-methionine</keyword>
<dbReference type="InterPro" id="IPR058240">
    <property type="entry name" value="rSAM_sf"/>
</dbReference>
<sequence length="379" mass="42646">MSRIDRILDKALAGGRLDLEDGLALYDSDEIEKMGAAANKIMLKFHPEPITTFVIGRNVNYTNICDVYCRFCAFYRAPGSKEGYVLPDETIYQKIQETIDVGGTEILMQGGTNPNLPFSYYTNILRGIKQRFPDITMHSFSPAEIWKMKEVSEGLSLEEIVREIHEAGLDSLPGGGAEILDDRTRRKISRLKGSWTEWMDVMRTAHKIGMNTTATMVIGFGESMEERVLHMLRVRDAQDECMANKYPSPGFLAFISWTFQPDNTNLKAEKLGPDAYLKNVAISRLMLDNIPNFQSSWVTMGPEVGKLSLHYGCNDFGSTMIEENVVSAAGTTHKVNISSTLDLIRQAGKVPAQRNTRYEILRVFDDVNAKVENDFVMQN</sequence>
<dbReference type="InterPro" id="IPR020050">
    <property type="entry name" value="FO_synthase_su2"/>
</dbReference>
<dbReference type="GO" id="GO:0009234">
    <property type="term" value="P:menaquinone biosynthetic process"/>
    <property type="evidence" value="ECO:0007669"/>
    <property type="project" value="UniProtKB-UniRule"/>
</dbReference>
<dbReference type="Pfam" id="PF04055">
    <property type="entry name" value="Radical_SAM"/>
    <property type="match status" value="1"/>
</dbReference>
<evidence type="ECO:0000256" key="3">
    <source>
        <dbReference type="ARBA" id="ARBA00022723"/>
    </source>
</evidence>
<feature type="domain" description="Radical SAM core" evidence="9">
    <location>
        <begin position="51"/>
        <end position="291"/>
    </location>
</feature>
<feature type="binding site" evidence="8">
    <location>
        <position position="71"/>
    </location>
    <ligand>
        <name>S-adenosyl-L-methionine</name>
        <dbReference type="ChEBI" id="CHEBI:59789"/>
    </ligand>
</feature>